<dbReference type="RefSeq" id="WP_408127132.1">
    <property type="nucleotide sequence ID" value="NZ_JAQQDH010000001.1"/>
</dbReference>
<accession>A0ABW9BWW3</accession>
<dbReference type="Proteomes" id="UP001629288">
    <property type="component" value="Unassembled WGS sequence"/>
</dbReference>
<dbReference type="EMBL" id="JAQQDH010000001">
    <property type="protein sequence ID" value="MFM0443216.1"/>
    <property type="molecule type" value="Genomic_DNA"/>
</dbReference>
<comment type="caution">
    <text evidence="1">The sequence shown here is derived from an EMBL/GenBank/DDBJ whole genome shotgun (WGS) entry which is preliminary data.</text>
</comment>
<reference evidence="1 2" key="1">
    <citation type="journal article" date="2024" name="Chem. Sci.">
        <title>Discovery of megapolipeptins by genome mining of a Burkholderiales bacteria collection.</title>
        <authorList>
            <person name="Paulo B.S."/>
            <person name="Recchia M.J.J."/>
            <person name="Lee S."/>
            <person name="Fergusson C.H."/>
            <person name="Romanowski S.B."/>
            <person name="Hernandez A."/>
            <person name="Krull N."/>
            <person name="Liu D.Y."/>
            <person name="Cavanagh H."/>
            <person name="Bos A."/>
            <person name="Gray C.A."/>
            <person name="Murphy B.T."/>
            <person name="Linington R.G."/>
            <person name="Eustaquio A.S."/>
        </authorList>
    </citation>
    <scope>NUCLEOTIDE SEQUENCE [LARGE SCALE GENOMIC DNA]</scope>
    <source>
        <strain evidence="1 2">RL17-379-BIB-C</strain>
    </source>
</reference>
<dbReference type="SUPFAM" id="SSF53383">
    <property type="entry name" value="PLP-dependent transferases"/>
    <property type="match status" value="1"/>
</dbReference>
<evidence type="ECO:0008006" key="3">
    <source>
        <dbReference type="Google" id="ProtNLM"/>
    </source>
</evidence>
<organism evidence="1 2">
    <name type="scientific">Paraburkholderia strydomiana</name>
    <dbReference type="NCBI Taxonomy" id="1245417"/>
    <lineage>
        <taxon>Bacteria</taxon>
        <taxon>Pseudomonadati</taxon>
        <taxon>Pseudomonadota</taxon>
        <taxon>Betaproteobacteria</taxon>
        <taxon>Burkholderiales</taxon>
        <taxon>Burkholderiaceae</taxon>
        <taxon>Paraburkholderia</taxon>
    </lineage>
</organism>
<proteinExistence type="predicted"/>
<sequence>MTQRLSAAQPEAIAIGGYFELELPRGTGEYHADALRFQSSRAAFLALLQARRPSAVWVPWYICDSVIEPLRMAGTLVKRYEIDRNLYVKCADVAQEEWLLYVNYFGLCDRQVADVLRRFPHQRVVIDNAQAFFAPPQQCLANLYSPRKFIGVADGGYLITREHVETPQEIDNGTLARSAHLLKRIGADAESGYADYAAAEESLKLQPPRRMSTFTQRILASVDYEEIKTRRIANFDYLHNRLGRYNQFSLIRAEHAVPLCYPFSGAPAGLRAELQRQRIYTPSYWPDMDRPVDAMRKNATHSAPAMPEFERSLPETTLFVPCDQRIDSEQLDRVAQRILERLT</sequence>
<dbReference type="InterPro" id="IPR015424">
    <property type="entry name" value="PyrdxlP-dep_Trfase"/>
</dbReference>
<protein>
    <recommendedName>
        <fullName evidence="3">Aminotransferase DegT</fullName>
    </recommendedName>
</protein>
<evidence type="ECO:0000313" key="1">
    <source>
        <dbReference type="EMBL" id="MFM0443216.1"/>
    </source>
</evidence>
<name>A0ABW9BWW3_9BURK</name>
<keyword evidence="2" id="KW-1185">Reference proteome</keyword>
<gene>
    <name evidence="1" type="ORF">PQR00_06425</name>
</gene>
<evidence type="ECO:0000313" key="2">
    <source>
        <dbReference type="Proteomes" id="UP001629288"/>
    </source>
</evidence>